<dbReference type="InterPro" id="IPR029962">
    <property type="entry name" value="TBL"/>
</dbReference>
<dbReference type="Gramene" id="KFK26585">
    <property type="protein sequence ID" value="KFK26585"/>
    <property type="gene ID" value="AALP_AA8G267500"/>
</dbReference>
<dbReference type="Pfam" id="PF13839">
    <property type="entry name" value="PC-Esterase"/>
    <property type="match status" value="1"/>
</dbReference>
<dbReference type="EMBL" id="CM002876">
    <property type="protein sequence ID" value="KFK26585.1"/>
    <property type="molecule type" value="Genomic_DNA"/>
</dbReference>
<dbReference type="InterPro" id="IPR025846">
    <property type="entry name" value="TBL_N"/>
</dbReference>
<dbReference type="Pfam" id="PF14416">
    <property type="entry name" value="PMR5N"/>
    <property type="match status" value="1"/>
</dbReference>
<dbReference type="OMA" id="FQEGSHV"/>
<dbReference type="GO" id="GO:0016413">
    <property type="term" value="F:O-acetyltransferase activity"/>
    <property type="evidence" value="ECO:0007669"/>
    <property type="project" value="InterPro"/>
</dbReference>
<evidence type="ECO:0000313" key="9">
    <source>
        <dbReference type="EMBL" id="KFK26585.1"/>
    </source>
</evidence>
<name>A0A087G9N3_ARAAL</name>
<evidence type="ECO:0000256" key="1">
    <source>
        <dbReference type="ARBA" id="ARBA00004167"/>
    </source>
</evidence>
<gene>
    <name evidence="9" type="ordered locus">AALP_Aa8g267500</name>
</gene>
<evidence type="ECO:0000256" key="5">
    <source>
        <dbReference type="ARBA" id="ARBA00022989"/>
    </source>
</evidence>
<keyword evidence="5" id="KW-1133">Transmembrane helix</keyword>
<dbReference type="OrthoDB" id="630188at2759"/>
<dbReference type="AlphaFoldDB" id="A0A087G9N3"/>
<evidence type="ECO:0000256" key="6">
    <source>
        <dbReference type="ARBA" id="ARBA00023136"/>
    </source>
</evidence>
<keyword evidence="6" id="KW-0472">Membrane</keyword>
<reference evidence="10" key="1">
    <citation type="journal article" date="2015" name="Nat. Plants">
        <title>Genome expansion of Arabis alpina linked with retrotransposition and reduced symmetric DNA methylation.</title>
        <authorList>
            <person name="Willing E.M."/>
            <person name="Rawat V."/>
            <person name="Mandakova T."/>
            <person name="Maumus F."/>
            <person name="James G.V."/>
            <person name="Nordstroem K.J."/>
            <person name="Becker C."/>
            <person name="Warthmann N."/>
            <person name="Chica C."/>
            <person name="Szarzynska B."/>
            <person name="Zytnicki M."/>
            <person name="Albani M.C."/>
            <person name="Kiefer C."/>
            <person name="Bergonzi S."/>
            <person name="Castaings L."/>
            <person name="Mateos J.L."/>
            <person name="Berns M.C."/>
            <person name="Bujdoso N."/>
            <person name="Piofczyk T."/>
            <person name="de Lorenzo L."/>
            <person name="Barrero-Sicilia C."/>
            <person name="Mateos I."/>
            <person name="Piednoel M."/>
            <person name="Hagmann J."/>
            <person name="Chen-Min-Tao R."/>
            <person name="Iglesias-Fernandez R."/>
            <person name="Schuster S.C."/>
            <person name="Alonso-Blanco C."/>
            <person name="Roudier F."/>
            <person name="Carbonero P."/>
            <person name="Paz-Ares J."/>
            <person name="Davis S.J."/>
            <person name="Pecinka A."/>
            <person name="Quesneville H."/>
            <person name="Colot V."/>
            <person name="Lysak M.A."/>
            <person name="Weigel D."/>
            <person name="Coupland G."/>
            <person name="Schneeberger K."/>
        </authorList>
    </citation>
    <scope>NUCLEOTIDE SEQUENCE [LARGE SCALE GENOMIC DNA]</scope>
    <source>
        <strain evidence="10">cv. Pajares</strain>
    </source>
</reference>
<feature type="domain" description="Trichome birefringence-like N-terminal" evidence="8">
    <location>
        <begin position="98"/>
        <end position="150"/>
    </location>
</feature>
<dbReference type="GO" id="GO:0005794">
    <property type="term" value="C:Golgi apparatus"/>
    <property type="evidence" value="ECO:0007669"/>
    <property type="project" value="TreeGrafter"/>
</dbReference>
<organism evidence="9 10">
    <name type="scientific">Arabis alpina</name>
    <name type="common">Alpine rock-cress</name>
    <dbReference type="NCBI Taxonomy" id="50452"/>
    <lineage>
        <taxon>Eukaryota</taxon>
        <taxon>Viridiplantae</taxon>
        <taxon>Streptophyta</taxon>
        <taxon>Embryophyta</taxon>
        <taxon>Tracheophyta</taxon>
        <taxon>Spermatophyta</taxon>
        <taxon>Magnoliopsida</taxon>
        <taxon>eudicotyledons</taxon>
        <taxon>Gunneridae</taxon>
        <taxon>Pentapetalae</taxon>
        <taxon>rosids</taxon>
        <taxon>malvids</taxon>
        <taxon>Brassicales</taxon>
        <taxon>Brassicaceae</taxon>
        <taxon>Arabideae</taxon>
        <taxon>Arabis</taxon>
    </lineage>
</organism>
<dbReference type="GO" id="GO:0016020">
    <property type="term" value="C:membrane"/>
    <property type="evidence" value="ECO:0007669"/>
    <property type="project" value="UniProtKB-SubCell"/>
</dbReference>
<dbReference type="Proteomes" id="UP000029120">
    <property type="component" value="Chromosome 8"/>
</dbReference>
<dbReference type="InterPro" id="IPR026057">
    <property type="entry name" value="TBL_C"/>
</dbReference>
<evidence type="ECO:0000256" key="3">
    <source>
        <dbReference type="ARBA" id="ARBA00022692"/>
    </source>
</evidence>
<keyword evidence="4" id="KW-0735">Signal-anchor</keyword>
<comment type="similarity">
    <text evidence="2">Belongs to the PC-esterase family. TBL subfamily.</text>
</comment>
<evidence type="ECO:0000256" key="4">
    <source>
        <dbReference type="ARBA" id="ARBA00022968"/>
    </source>
</evidence>
<evidence type="ECO:0000313" key="10">
    <source>
        <dbReference type="Proteomes" id="UP000029120"/>
    </source>
</evidence>
<dbReference type="PANTHER" id="PTHR32285">
    <property type="entry name" value="PROTEIN TRICHOME BIREFRINGENCE-LIKE 9-RELATED"/>
    <property type="match status" value="1"/>
</dbReference>
<keyword evidence="10" id="KW-1185">Reference proteome</keyword>
<evidence type="ECO:0000259" key="8">
    <source>
        <dbReference type="Pfam" id="PF14416"/>
    </source>
</evidence>
<dbReference type="eggNOG" id="ENOG502QSN1">
    <property type="taxonomic scope" value="Eukaryota"/>
</dbReference>
<feature type="domain" description="Trichome birefringence-like C-terminal" evidence="7">
    <location>
        <begin position="151"/>
        <end position="438"/>
    </location>
</feature>
<keyword evidence="3" id="KW-0812">Transmembrane</keyword>
<dbReference type="PANTHER" id="PTHR32285:SF241">
    <property type="entry name" value="PROTEIN TRICHOME BIREFRINGENCE-LIKE 4"/>
    <property type="match status" value="1"/>
</dbReference>
<sequence length="457" mass="52044">MADLKKLFLVTKHPSQTQILLTCVFFVSLFLLSSSSLSDFSPSLIVSSFTSRLLTAANFFSSPSSSSSSSSTLYSVSPRRIRVKNESKIDPATKEVSSCDLFDGTWVFDNSEPIYSPGLCPFVEDKFNCFKNGRPDSGFLSYRWQPHGCSIPRFDGKTMMDILRGKRLVFVGDSLNRNMWESLVCSLTSTLEDQNRVSKYSGRHNNLQNEGFYGFRFRDLNCSIDFIKSPFLVQESQVLDGNGKRRETLRLDVIQKSITELYRNADIVIFNTGHWWTHQKTYQGKGYYQEGNRVYERLRVKEAYTKALHTWAHWVDSNINSTKTRVFFVGYSSSHFRKGAWNTGGQCDGETSPVQNQTYTGGYPWMMKVVESVISEMITPVIYMNITKMTWYRTDGHPSVYRQPVEVRGTSPAPGMFQDCSHWCLPGVPDSWNQLLYATLLLSHGSLPDKSLTTDLI</sequence>
<proteinExistence type="inferred from homology"/>
<evidence type="ECO:0000256" key="2">
    <source>
        <dbReference type="ARBA" id="ARBA00007727"/>
    </source>
</evidence>
<evidence type="ECO:0000259" key="7">
    <source>
        <dbReference type="Pfam" id="PF13839"/>
    </source>
</evidence>
<comment type="subcellular location">
    <subcellularLocation>
        <location evidence="1">Membrane</location>
        <topology evidence="1">Single-pass membrane protein</topology>
    </subcellularLocation>
</comment>
<protein>
    <submittedName>
        <fullName evidence="9">Uncharacterized protein</fullName>
    </submittedName>
</protein>
<accession>A0A087G9N3</accession>